<keyword evidence="3" id="KW-0808">Transferase</keyword>
<dbReference type="GO" id="GO:0042575">
    <property type="term" value="C:DNA polymerase complex"/>
    <property type="evidence" value="ECO:0007669"/>
    <property type="project" value="UniProtKB-ARBA"/>
</dbReference>
<dbReference type="InterPro" id="IPR050951">
    <property type="entry name" value="Retrovirus_Pol_polyprotein"/>
</dbReference>
<evidence type="ECO:0000256" key="9">
    <source>
        <dbReference type="ARBA" id="ARBA00023268"/>
    </source>
</evidence>
<reference evidence="13 14" key="1">
    <citation type="submission" date="2018-04" db="EMBL/GenBank/DDBJ databases">
        <authorList>
            <person name="Zhang X."/>
            <person name="Yuan J."/>
            <person name="Li F."/>
            <person name="Xiang J."/>
        </authorList>
    </citation>
    <scope>NUCLEOTIDE SEQUENCE [LARGE SCALE GENOMIC DNA]</scope>
    <source>
        <tissue evidence="13">Muscle</tissue>
    </source>
</reference>
<dbReference type="InterPro" id="IPR043502">
    <property type="entry name" value="DNA/RNA_pol_sf"/>
</dbReference>
<protein>
    <recommendedName>
        <fullName evidence="1">RNA-directed DNA polymerase</fullName>
        <ecNumber evidence="1">2.7.7.49</ecNumber>
    </recommendedName>
</protein>
<sequence>MFNLRPASFSPIDLHLLGANIRSSFDRMTCALRGSPNCSYFKPIADAIDANYNIFQTYFTLCTFLSALPHGQQETVLDKMQLPEMARDVPNAFMKAYAQTPKFTPASTSTAPAMATGIQPRQSQPTRKPPPPRQRQPPPSYAHPATQQTTNQPRRTTKDFTWVPQNGTLLAATVRTVDDLVAGDAPLLPAAFEGLPAHFFVDSGSAVSLVPLSTLVNFKVLTPVRPSKWCVRAASGTSLKVMGEVKLNITLSGKTYLFPFVVVEDAHLPGDLLLGYNFMRKAEIHQQPDRDTITHQGNVYRLTTPNSVWHSSSNPASTIAVVTTSLNSPAVDPTPDDSPKDDRTRRSSSDTSTPAQDFPNRCHKTSKKSDVKTSKSSTVSGTSSFSWAPQTDAPACIVTSNLTLPPFTDSMVPVRVTSTDGTALITPDCIRVKGLCALPAIYEVVNGTSALRLINATCTPVRLRRGTRVCDCEVTGLPVVEVEPPIAPVCNTSAATSAPDAPGPEETLCEFPPMDFAEGEDILRRLLKEFPSLLPTKDRPLGRTDVLRHRIDLIPGTKPIYIPSYRIPHSRRAAFKEATDALLAQGIIEPSQSPWSAPMLLVPKKDGTLRPVIDYRRLNAATVPDRYPIPSIRTLLQEVGEGHAIFSSIDLAQGFLQVEMDPTSKDLTAFSTPHGHFAFTRMPFGLRNSPITFSRLMSLIMQGLIGDTAFLYLDDLLIASKDVAEHEYKLKLVFQRLADANLTINVKKCQFFRKQTEYLGHTVDSAGLRPNDKKVRDVQNFPVPTTATQVKSFLGLCGFYRPFIEKFGIIAEPLTRLLRKDTPFTWTGEQQQSFEALKQRLTEAPVLSFPDFNETFYLATDASSIGLGAALMQRHDGRYKPIAFASRKLNKAERNYSVTDLEALAVVWSLKHFREIILGYDIHVLTDHRPLKYILTDSRHAKGRQARWIDTLLEFNPKIDYTPGSTNKVADALSRNVSVNHLSVLSPTELQAKQRDDPCRIIAHLEDNTKPPPTNRNLPIEEFYLRDGLLFRKSAPKKLRGSKQRRTYHQLVIPEVLVPTVLKLLHDSHTSGHQGIFKTLQLARSRYYFPRLGPRVVEHVKSCQICPLYKGHTVAPAPALTYDVPERPFVRVSMDILSGFTPTENRNRYLLVMIDSFSRYTELAPIPDKSAQTVARAFLSHVICRHGAPEQLMCDNGTEFTNQVLKGLCKLFDLVHILPYRPQANGLVERLNRTILNVLRTSINTQDSEWDLWIPITQAAINSTFHSSLGDIPNYVVYGDDQRLPYELLQQRPSPVYGEDYAKIVIARKQEAYRIAREHLRVERDRIIAQQHKLARRKKIAEGVLVFHRVTDKSFPMPKLAPDFEGPLRVLKVRHNKALCQNLTTCSQTWYHFDTLKLASTHYEDEYNRQRSLTSLTPTDIAPDSTPATSMTLSSPESDALSLPQTPSSYR</sequence>
<evidence type="ECO:0000256" key="8">
    <source>
        <dbReference type="ARBA" id="ARBA00022918"/>
    </source>
</evidence>
<dbReference type="GO" id="GO:0003964">
    <property type="term" value="F:RNA-directed DNA polymerase activity"/>
    <property type="evidence" value="ECO:0007669"/>
    <property type="project" value="UniProtKB-KW"/>
</dbReference>
<evidence type="ECO:0000313" key="14">
    <source>
        <dbReference type="Proteomes" id="UP000283509"/>
    </source>
</evidence>
<evidence type="ECO:0000259" key="12">
    <source>
        <dbReference type="PROSITE" id="PS50994"/>
    </source>
</evidence>
<dbReference type="Gene3D" id="3.30.420.10">
    <property type="entry name" value="Ribonuclease H-like superfamily/Ribonuclease H"/>
    <property type="match status" value="1"/>
</dbReference>
<dbReference type="SUPFAM" id="SSF53098">
    <property type="entry name" value="Ribonuclease H-like"/>
    <property type="match status" value="1"/>
</dbReference>
<keyword evidence="7" id="KW-0378">Hydrolase</keyword>
<dbReference type="GO" id="GO:0003676">
    <property type="term" value="F:nucleic acid binding"/>
    <property type="evidence" value="ECO:0007669"/>
    <property type="project" value="InterPro"/>
</dbReference>
<dbReference type="GO" id="GO:0015074">
    <property type="term" value="P:DNA integration"/>
    <property type="evidence" value="ECO:0007669"/>
    <property type="project" value="InterPro"/>
</dbReference>
<dbReference type="InterPro" id="IPR041588">
    <property type="entry name" value="Integrase_H2C2"/>
</dbReference>
<dbReference type="FunFam" id="1.10.340.70:FF:000001">
    <property type="entry name" value="Retrovirus-related Pol polyprotein from transposon gypsy-like Protein"/>
    <property type="match status" value="1"/>
</dbReference>
<dbReference type="FunFam" id="3.10.10.10:FF:000007">
    <property type="entry name" value="Retrovirus-related Pol polyprotein from transposon 17.6-like Protein"/>
    <property type="match status" value="1"/>
</dbReference>
<feature type="compositionally biased region" description="Basic and acidic residues" evidence="10">
    <location>
        <begin position="337"/>
        <end position="348"/>
    </location>
</feature>
<evidence type="ECO:0000256" key="4">
    <source>
        <dbReference type="ARBA" id="ARBA00022695"/>
    </source>
</evidence>
<dbReference type="InterPro" id="IPR036397">
    <property type="entry name" value="RNaseH_sf"/>
</dbReference>
<dbReference type="InterPro" id="IPR041577">
    <property type="entry name" value="RT_RNaseH_2"/>
</dbReference>
<dbReference type="Gene3D" id="3.30.70.270">
    <property type="match status" value="2"/>
</dbReference>
<dbReference type="PROSITE" id="PS50994">
    <property type="entry name" value="INTEGRASE"/>
    <property type="match status" value="1"/>
</dbReference>
<dbReference type="Gene3D" id="3.10.10.10">
    <property type="entry name" value="HIV Type 1 Reverse Transcriptase, subunit A, domain 1"/>
    <property type="match status" value="1"/>
</dbReference>
<name>A0A423TFK7_PENVA</name>
<comment type="caution">
    <text evidence="13">The sequence shown here is derived from an EMBL/GenBank/DDBJ whole genome shotgun (WGS) entry which is preliminary data.</text>
</comment>
<dbReference type="Pfam" id="PF00078">
    <property type="entry name" value="RVT_1"/>
    <property type="match status" value="1"/>
</dbReference>
<dbReference type="SUPFAM" id="SSF56672">
    <property type="entry name" value="DNA/RNA polymerases"/>
    <property type="match status" value="1"/>
</dbReference>
<dbReference type="STRING" id="6689.A0A423TFK7"/>
<evidence type="ECO:0000256" key="10">
    <source>
        <dbReference type="SAM" id="MobiDB-lite"/>
    </source>
</evidence>
<feature type="domain" description="Integrase catalytic" evidence="12">
    <location>
        <begin position="1124"/>
        <end position="1281"/>
    </location>
</feature>
<evidence type="ECO:0000259" key="11">
    <source>
        <dbReference type="PROSITE" id="PS50878"/>
    </source>
</evidence>
<dbReference type="InterPro" id="IPR001584">
    <property type="entry name" value="Integrase_cat-core"/>
</dbReference>
<feature type="region of interest" description="Disordered" evidence="10">
    <location>
        <begin position="1414"/>
        <end position="1451"/>
    </location>
</feature>
<feature type="compositionally biased region" description="Low complexity" evidence="10">
    <location>
        <begin position="374"/>
        <end position="386"/>
    </location>
</feature>
<accession>A0A423TFK7</accession>
<dbReference type="PANTHER" id="PTHR37984">
    <property type="entry name" value="PROTEIN CBG26694"/>
    <property type="match status" value="1"/>
</dbReference>
<dbReference type="EMBL" id="QCYY01001796">
    <property type="protein sequence ID" value="ROT75264.1"/>
    <property type="molecule type" value="Genomic_DNA"/>
</dbReference>
<dbReference type="InterPro" id="IPR043128">
    <property type="entry name" value="Rev_trsase/Diguanyl_cyclase"/>
</dbReference>
<dbReference type="GO" id="GO:0008233">
    <property type="term" value="F:peptidase activity"/>
    <property type="evidence" value="ECO:0007669"/>
    <property type="project" value="UniProtKB-KW"/>
</dbReference>
<keyword evidence="9" id="KW-0511">Multifunctional enzyme</keyword>
<dbReference type="InterPro" id="IPR021109">
    <property type="entry name" value="Peptidase_aspartic_dom_sf"/>
</dbReference>
<reference evidence="13 14" key="2">
    <citation type="submission" date="2019-01" db="EMBL/GenBank/DDBJ databases">
        <title>The decoding of complex shrimp genome reveals the adaptation for benthos swimmer, frequently molting mechanism and breeding impact on genome.</title>
        <authorList>
            <person name="Sun Y."/>
            <person name="Gao Y."/>
            <person name="Yu Y."/>
        </authorList>
    </citation>
    <scope>NUCLEOTIDE SEQUENCE [LARGE SCALE GENOMIC DNA]</scope>
    <source>
        <tissue evidence="13">Muscle</tissue>
    </source>
</reference>
<organism evidence="13 14">
    <name type="scientific">Penaeus vannamei</name>
    <name type="common">Whiteleg shrimp</name>
    <name type="synonym">Litopenaeus vannamei</name>
    <dbReference type="NCBI Taxonomy" id="6689"/>
    <lineage>
        <taxon>Eukaryota</taxon>
        <taxon>Metazoa</taxon>
        <taxon>Ecdysozoa</taxon>
        <taxon>Arthropoda</taxon>
        <taxon>Crustacea</taxon>
        <taxon>Multicrustacea</taxon>
        <taxon>Malacostraca</taxon>
        <taxon>Eumalacostraca</taxon>
        <taxon>Eucarida</taxon>
        <taxon>Decapoda</taxon>
        <taxon>Dendrobranchiata</taxon>
        <taxon>Penaeoidea</taxon>
        <taxon>Penaeidae</taxon>
        <taxon>Penaeus</taxon>
    </lineage>
</organism>
<evidence type="ECO:0000256" key="1">
    <source>
        <dbReference type="ARBA" id="ARBA00012493"/>
    </source>
</evidence>
<dbReference type="Pfam" id="PF00665">
    <property type="entry name" value="rve"/>
    <property type="match status" value="1"/>
</dbReference>
<dbReference type="InterPro" id="IPR012337">
    <property type="entry name" value="RNaseH-like_sf"/>
</dbReference>
<gene>
    <name evidence="13" type="ORF">C7M84_006216</name>
</gene>
<feature type="compositionally biased region" description="Pro residues" evidence="10">
    <location>
        <begin position="127"/>
        <end position="141"/>
    </location>
</feature>
<evidence type="ECO:0000256" key="7">
    <source>
        <dbReference type="ARBA" id="ARBA00022801"/>
    </source>
</evidence>
<dbReference type="PROSITE" id="PS50878">
    <property type="entry name" value="RT_POL"/>
    <property type="match status" value="1"/>
</dbReference>
<feature type="region of interest" description="Disordered" evidence="10">
    <location>
        <begin position="324"/>
        <end position="387"/>
    </location>
</feature>
<dbReference type="FunFam" id="3.30.420.10:FF:000032">
    <property type="entry name" value="Retrovirus-related Pol polyprotein from transposon 297-like Protein"/>
    <property type="match status" value="1"/>
</dbReference>
<dbReference type="GO" id="GO:0004519">
    <property type="term" value="F:endonuclease activity"/>
    <property type="evidence" value="ECO:0007669"/>
    <property type="project" value="UniProtKB-KW"/>
</dbReference>
<feature type="domain" description="Reverse transcriptase" evidence="11">
    <location>
        <begin position="583"/>
        <end position="763"/>
    </location>
</feature>
<dbReference type="PANTHER" id="PTHR37984:SF5">
    <property type="entry name" value="PROTEIN NYNRIN-LIKE"/>
    <property type="match status" value="1"/>
</dbReference>
<dbReference type="InterPro" id="IPR000477">
    <property type="entry name" value="RT_dom"/>
</dbReference>
<keyword evidence="4" id="KW-0548">Nucleotidyltransferase</keyword>
<feature type="compositionally biased region" description="Low complexity" evidence="10">
    <location>
        <begin position="104"/>
        <end position="126"/>
    </location>
</feature>
<evidence type="ECO:0000313" key="13">
    <source>
        <dbReference type="EMBL" id="ROT75264.1"/>
    </source>
</evidence>
<feature type="compositionally biased region" description="Polar residues" evidence="10">
    <location>
        <begin position="1426"/>
        <end position="1451"/>
    </location>
</feature>
<evidence type="ECO:0000256" key="5">
    <source>
        <dbReference type="ARBA" id="ARBA00022722"/>
    </source>
</evidence>
<dbReference type="Pfam" id="PF17921">
    <property type="entry name" value="Integrase_H2C2"/>
    <property type="match status" value="1"/>
</dbReference>
<dbReference type="Proteomes" id="UP000283509">
    <property type="component" value="Unassembled WGS sequence"/>
</dbReference>
<dbReference type="FunFam" id="3.30.70.270:FF:000020">
    <property type="entry name" value="Transposon Tf2-6 polyprotein-like Protein"/>
    <property type="match status" value="1"/>
</dbReference>
<keyword evidence="5" id="KW-0540">Nuclease</keyword>
<evidence type="ECO:0000256" key="2">
    <source>
        <dbReference type="ARBA" id="ARBA00022670"/>
    </source>
</evidence>
<dbReference type="GO" id="GO:0006508">
    <property type="term" value="P:proteolysis"/>
    <property type="evidence" value="ECO:0007669"/>
    <property type="project" value="UniProtKB-KW"/>
</dbReference>
<dbReference type="Pfam" id="PF17919">
    <property type="entry name" value="RT_RNaseH_2"/>
    <property type="match status" value="1"/>
</dbReference>
<dbReference type="Gene3D" id="1.10.340.70">
    <property type="match status" value="1"/>
</dbReference>
<dbReference type="SUPFAM" id="SSF50630">
    <property type="entry name" value="Acid proteases"/>
    <property type="match status" value="1"/>
</dbReference>
<proteinExistence type="predicted"/>
<dbReference type="CDD" id="cd00303">
    <property type="entry name" value="retropepsin_like"/>
    <property type="match status" value="1"/>
</dbReference>
<dbReference type="Gene3D" id="2.40.70.10">
    <property type="entry name" value="Acid Proteases"/>
    <property type="match status" value="1"/>
</dbReference>
<keyword evidence="8" id="KW-0695">RNA-directed DNA polymerase</keyword>
<feature type="region of interest" description="Disordered" evidence="10">
    <location>
        <begin position="104"/>
        <end position="159"/>
    </location>
</feature>
<dbReference type="OrthoDB" id="6381043at2759"/>
<keyword evidence="2" id="KW-0645">Protease</keyword>
<dbReference type="EC" id="2.7.7.49" evidence="1"/>
<evidence type="ECO:0000256" key="6">
    <source>
        <dbReference type="ARBA" id="ARBA00022759"/>
    </source>
</evidence>
<keyword evidence="6" id="KW-0255">Endonuclease</keyword>
<dbReference type="CDD" id="cd01647">
    <property type="entry name" value="RT_LTR"/>
    <property type="match status" value="1"/>
</dbReference>
<keyword evidence="14" id="KW-1185">Reference proteome</keyword>
<dbReference type="CDD" id="cd09274">
    <property type="entry name" value="RNase_HI_RT_Ty3"/>
    <property type="match status" value="1"/>
</dbReference>
<evidence type="ECO:0000256" key="3">
    <source>
        <dbReference type="ARBA" id="ARBA00022679"/>
    </source>
</evidence>